<feature type="transmembrane region" description="Helical" evidence="17">
    <location>
        <begin position="93"/>
        <end position="112"/>
    </location>
</feature>
<dbReference type="EC" id="7.1.1.2" evidence="3 17"/>
<dbReference type="AlphaFoldDB" id="A0A175D089"/>
<evidence type="ECO:0000256" key="7">
    <source>
        <dbReference type="ARBA" id="ARBA00022692"/>
    </source>
</evidence>
<keyword evidence="15 17" id="KW-0472">Membrane</keyword>
<proteinExistence type="inferred from homology"/>
<keyword evidence="14 17" id="KW-0496">Mitochondrion</keyword>
<gene>
    <name evidence="19" type="primary">nad2</name>
</gene>
<evidence type="ECO:0000256" key="3">
    <source>
        <dbReference type="ARBA" id="ARBA00012944"/>
    </source>
</evidence>
<feature type="domain" description="NADH:quinone oxidoreductase/Mrp antiporter transmembrane" evidence="18">
    <location>
        <begin position="30"/>
        <end position="288"/>
    </location>
</feature>
<dbReference type="GO" id="GO:0006120">
    <property type="term" value="P:mitochondrial electron transport, NADH to ubiquinone"/>
    <property type="evidence" value="ECO:0007669"/>
    <property type="project" value="InterPro"/>
</dbReference>
<evidence type="ECO:0000256" key="4">
    <source>
        <dbReference type="ARBA" id="ARBA00021008"/>
    </source>
</evidence>
<evidence type="ECO:0000256" key="6">
    <source>
        <dbReference type="ARBA" id="ARBA00022660"/>
    </source>
</evidence>
<keyword evidence="11 17" id="KW-1133">Transmembrane helix</keyword>
<evidence type="ECO:0000256" key="5">
    <source>
        <dbReference type="ARBA" id="ARBA00022448"/>
    </source>
</evidence>
<dbReference type="InterPro" id="IPR050175">
    <property type="entry name" value="Complex_I_Subunit_2"/>
</dbReference>
<geneLocation type="mitochondrion" evidence="19"/>
<evidence type="ECO:0000313" key="19">
    <source>
        <dbReference type="EMBL" id="CVK87310.1"/>
    </source>
</evidence>
<feature type="transmembrane region" description="Helical" evidence="17">
    <location>
        <begin position="202"/>
        <end position="222"/>
    </location>
</feature>
<keyword evidence="12 17" id="KW-0520">NAD</keyword>
<evidence type="ECO:0000256" key="17">
    <source>
        <dbReference type="RuleBase" id="RU003403"/>
    </source>
</evidence>
<feature type="transmembrane region" description="Helical" evidence="17">
    <location>
        <begin position="124"/>
        <end position="143"/>
    </location>
</feature>
<keyword evidence="6 17" id="KW-0679">Respiratory chain</keyword>
<keyword evidence="9 17" id="KW-1278">Translocase</keyword>
<comment type="catalytic activity">
    <reaction evidence="16 17">
        <text>a ubiquinone + NADH + 5 H(+)(in) = a ubiquinol + NAD(+) + 4 H(+)(out)</text>
        <dbReference type="Rhea" id="RHEA:29091"/>
        <dbReference type="Rhea" id="RHEA-COMP:9565"/>
        <dbReference type="Rhea" id="RHEA-COMP:9566"/>
        <dbReference type="ChEBI" id="CHEBI:15378"/>
        <dbReference type="ChEBI" id="CHEBI:16389"/>
        <dbReference type="ChEBI" id="CHEBI:17976"/>
        <dbReference type="ChEBI" id="CHEBI:57540"/>
        <dbReference type="ChEBI" id="CHEBI:57945"/>
        <dbReference type="EC" id="7.1.1.2"/>
    </reaction>
</comment>
<keyword evidence="13 17" id="KW-0830">Ubiquinone</keyword>
<evidence type="ECO:0000256" key="1">
    <source>
        <dbReference type="ARBA" id="ARBA00004448"/>
    </source>
</evidence>
<sequence length="333" mass="38400">MLRKIALSMTPMMWLSLFIMITSTFMAISSSNWFCAWVGLEINMLSFLPFLTKSNKQKNTEAVIKYLIMQACASTIMLYASYMMMFMPQYMKLSSMTLFFAFTMKLGMFPAHYWFPSVIQGCDWMGMMILSTWQKVAPAIILLNNIKQPYVELTIFLIFSVLVSGLLGLNQTDVKTIMAYSSISHMGWMLLPHMCGMTYQSLYYLIMYFMLLIPILLIFQTYSYENPNISSNMMFMPMNMKFTSLLLILSLAGLPPLSGFVPKLMVIYTVALYNFSIMLLIVVTSCMSLLFYLKLSLNIIMSSKNLMLLLPMDKYIIMSLMMSIMFTPLLFLM</sequence>
<name>A0A175D089_HAEOF</name>
<keyword evidence="8 17" id="KW-0999">Mitochondrion inner membrane</keyword>
<reference evidence="19" key="1">
    <citation type="journal article" date="2016" name="PLoS ONE">
        <title>Comparative Mitogenomics of Leeches (Annelida: Clitellata): Genome Conservation and Placobdella-Specific trnD Gene Duplication.</title>
        <authorList>
            <person name="Oceguera-Figueroa A."/>
            <person name="Manzano-Marin A."/>
            <person name="Kvist S."/>
            <person name="Moya A."/>
            <person name="Siddall M.E."/>
            <person name="Latorre A."/>
        </authorList>
    </citation>
    <scope>NUCLEOTIDE SEQUENCE</scope>
    <source>
        <strain evidence="19">GTOCOR</strain>
    </source>
</reference>
<feature type="transmembrane region" description="Helical" evidence="17">
    <location>
        <begin position="315"/>
        <end position="332"/>
    </location>
</feature>
<dbReference type="PANTHER" id="PTHR46552">
    <property type="entry name" value="NADH-UBIQUINONE OXIDOREDUCTASE CHAIN 2"/>
    <property type="match status" value="1"/>
</dbReference>
<accession>A0A175D089</accession>
<feature type="transmembrane region" description="Helical" evidence="17">
    <location>
        <begin position="63"/>
        <end position="81"/>
    </location>
</feature>
<keyword evidence="10 17" id="KW-0249">Electron transport</keyword>
<evidence type="ECO:0000256" key="12">
    <source>
        <dbReference type="ARBA" id="ARBA00023027"/>
    </source>
</evidence>
<dbReference type="EMBL" id="LT159848">
    <property type="protein sequence ID" value="CVK87310.1"/>
    <property type="molecule type" value="Genomic_DNA"/>
</dbReference>
<organism evidence="19">
    <name type="scientific">Haementeria officinalis</name>
    <name type="common">Mexican leech</name>
    <dbReference type="NCBI Taxonomy" id="6410"/>
    <lineage>
        <taxon>Eukaryota</taxon>
        <taxon>Metazoa</taxon>
        <taxon>Spiralia</taxon>
        <taxon>Lophotrochozoa</taxon>
        <taxon>Annelida</taxon>
        <taxon>Clitellata</taxon>
        <taxon>Hirudinea</taxon>
        <taxon>Rhynchobdellida</taxon>
        <taxon>Glossiphoniidae</taxon>
        <taxon>Haementeria</taxon>
    </lineage>
</organism>
<feature type="transmembrane region" description="Helical" evidence="17">
    <location>
        <begin position="242"/>
        <end position="261"/>
    </location>
</feature>
<evidence type="ECO:0000256" key="11">
    <source>
        <dbReference type="ARBA" id="ARBA00022989"/>
    </source>
</evidence>
<dbReference type="GO" id="GO:0008137">
    <property type="term" value="F:NADH dehydrogenase (ubiquinone) activity"/>
    <property type="evidence" value="ECO:0007669"/>
    <property type="project" value="UniProtKB-EC"/>
</dbReference>
<keyword evidence="7 17" id="KW-0812">Transmembrane</keyword>
<comment type="similarity">
    <text evidence="2 17">Belongs to the complex I subunit 2 family.</text>
</comment>
<dbReference type="PANTHER" id="PTHR46552:SF1">
    <property type="entry name" value="NADH-UBIQUINONE OXIDOREDUCTASE CHAIN 2"/>
    <property type="match status" value="1"/>
</dbReference>
<feature type="transmembrane region" description="Helical" evidence="17">
    <location>
        <begin position="273"/>
        <end position="295"/>
    </location>
</feature>
<dbReference type="InterPro" id="IPR001750">
    <property type="entry name" value="ND/Mrp_TM"/>
</dbReference>
<evidence type="ECO:0000259" key="18">
    <source>
        <dbReference type="Pfam" id="PF00361"/>
    </source>
</evidence>
<comment type="function">
    <text evidence="17">Core subunit of the mitochondrial membrane respiratory chain NADH dehydrogenase (Complex I) which catalyzes electron transfer from NADH through the respiratory chain, using ubiquinone as an electron acceptor. Essential for the catalytic activity and assembly of complex I.</text>
</comment>
<keyword evidence="5" id="KW-0813">Transport</keyword>
<dbReference type="GO" id="GO:0005743">
    <property type="term" value="C:mitochondrial inner membrane"/>
    <property type="evidence" value="ECO:0007669"/>
    <property type="project" value="UniProtKB-SubCell"/>
</dbReference>
<evidence type="ECO:0000256" key="2">
    <source>
        <dbReference type="ARBA" id="ARBA00007012"/>
    </source>
</evidence>
<evidence type="ECO:0000256" key="10">
    <source>
        <dbReference type="ARBA" id="ARBA00022982"/>
    </source>
</evidence>
<evidence type="ECO:0000256" key="13">
    <source>
        <dbReference type="ARBA" id="ARBA00023075"/>
    </source>
</evidence>
<comment type="subcellular location">
    <subcellularLocation>
        <location evidence="1 17">Mitochondrion inner membrane</location>
        <topology evidence="1 17">Multi-pass membrane protein</topology>
    </subcellularLocation>
</comment>
<evidence type="ECO:0000256" key="9">
    <source>
        <dbReference type="ARBA" id="ARBA00022967"/>
    </source>
</evidence>
<dbReference type="PRINTS" id="PR01436">
    <property type="entry name" value="NADHDHGNASE2"/>
</dbReference>
<evidence type="ECO:0000256" key="16">
    <source>
        <dbReference type="ARBA" id="ARBA00049551"/>
    </source>
</evidence>
<protein>
    <recommendedName>
        <fullName evidence="4 17">NADH-ubiquinone oxidoreductase chain 2</fullName>
        <ecNumber evidence="3 17">7.1.1.2</ecNumber>
    </recommendedName>
</protein>
<feature type="transmembrane region" description="Helical" evidence="17">
    <location>
        <begin position="12"/>
        <end position="40"/>
    </location>
</feature>
<feature type="transmembrane region" description="Helical" evidence="17">
    <location>
        <begin position="150"/>
        <end position="171"/>
    </location>
</feature>
<evidence type="ECO:0000256" key="15">
    <source>
        <dbReference type="ARBA" id="ARBA00023136"/>
    </source>
</evidence>
<evidence type="ECO:0000256" key="8">
    <source>
        <dbReference type="ARBA" id="ARBA00022792"/>
    </source>
</evidence>
<dbReference type="InterPro" id="IPR003917">
    <property type="entry name" value="NADH_UbQ_OxRdtase_chain2"/>
</dbReference>
<dbReference type="Pfam" id="PF00361">
    <property type="entry name" value="Proton_antipo_M"/>
    <property type="match status" value="1"/>
</dbReference>
<evidence type="ECO:0000256" key="14">
    <source>
        <dbReference type="ARBA" id="ARBA00023128"/>
    </source>
</evidence>